<dbReference type="EMBL" id="CP054142">
    <property type="protein sequence ID" value="QTQ14971.1"/>
    <property type="molecule type" value="Genomic_DNA"/>
</dbReference>
<protein>
    <submittedName>
        <fullName evidence="11">TRAP transporter small permease</fullName>
    </submittedName>
</protein>
<evidence type="ECO:0000313" key="11">
    <source>
        <dbReference type="EMBL" id="QTQ14971.1"/>
    </source>
</evidence>
<evidence type="ECO:0000256" key="3">
    <source>
        <dbReference type="ARBA" id="ARBA00022475"/>
    </source>
</evidence>
<evidence type="ECO:0000256" key="8">
    <source>
        <dbReference type="ARBA" id="ARBA00038436"/>
    </source>
</evidence>
<accession>A0A975IFG8</accession>
<dbReference type="InterPro" id="IPR055348">
    <property type="entry name" value="DctQ"/>
</dbReference>
<evidence type="ECO:0000256" key="9">
    <source>
        <dbReference type="SAM" id="Phobius"/>
    </source>
</evidence>
<evidence type="ECO:0000256" key="4">
    <source>
        <dbReference type="ARBA" id="ARBA00022519"/>
    </source>
</evidence>
<evidence type="ECO:0000313" key="12">
    <source>
        <dbReference type="Proteomes" id="UP000671908"/>
    </source>
</evidence>
<organism evidence="11 12">
    <name type="scientific">Treponema parvum</name>
    <dbReference type="NCBI Taxonomy" id="138851"/>
    <lineage>
        <taxon>Bacteria</taxon>
        <taxon>Pseudomonadati</taxon>
        <taxon>Spirochaetota</taxon>
        <taxon>Spirochaetia</taxon>
        <taxon>Spirochaetales</taxon>
        <taxon>Treponemataceae</taxon>
        <taxon>Treponema</taxon>
    </lineage>
</organism>
<evidence type="ECO:0000256" key="1">
    <source>
        <dbReference type="ARBA" id="ARBA00004429"/>
    </source>
</evidence>
<evidence type="ECO:0000256" key="6">
    <source>
        <dbReference type="ARBA" id="ARBA00022989"/>
    </source>
</evidence>
<comment type="similarity">
    <text evidence="8">Belongs to the TRAP transporter small permease family.</text>
</comment>
<dbReference type="PANTHER" id="PTHR35011">
    <property type="entry name" value="2,3-DIKETO-L-GULONATE TRAP TRANSPORTER SMALL PERMEASE PROTEIN YIAM"/>
    <property type="match status" value="1"/>
</dbReference>
<proteinExistence type="inferred from homology"/>
<feature type="domain" description="Tripartite ATP-independent periplasmic transporters DctQ component" evidence="10">
    <location>
        <begin position="29"/>
        <end position="155"/>
    </location>
</feature>
<evidence type="ECO:0000259" key="10">
    <source>
        <dbReference type="Pfam" id="PF04290"/>
    </source>
</evidence>
<keyword evidence="5 9" id="KW-0812">Transmembrane</keyword>
<keyword evidence="2" id="KW-0813">Transport</keyword>
<feature type="transmembrane region" description="Helical" evidence="9">
    <location>
        <begin position="21"/>
        <end position="43"/>
    </location>
</feature>
<keyword evidence="7 9" id="KW-0472">Membrane</keyword>
<dbReference type="AlphaFoldDB" id="A0A975IFG8"/>
<dbReference type="PANTHER" id="PTHR35011:SF2">
    <property type="entry name" value="2,3-DIKETO-L-GULONATE TRAP TRANSPORTER SMALL PERMEASE PROTEIN YIAM"/>
    <property type="match status" value="1"/>
</dbReference>
<dbReference type="InterPro" id="IPR007387">
    <property type="entry name" value="TRAP_DctQ"/>
</dbReference>
<sequence length="168" mass="18750">MKKNRKNAALSWLDNNLESAVLIACLFIMTALISVNVVLRYVFSKSLTWSEEICKFCLVTSGFYSLGYCIRFNKMIRVDALIQFLGKKAATVFNCVAWAFMAVFLAVLAYGSVFVLIRAKASGQVNPALDVPMYVLYLIPLSGCAVAVFRIIQLFYFSVRKTLGKRGA</sequence>
<dbReference type="GO" id="GO:0022857">
    <property type="term" value="F:transmembrane transporter activity"/>
    <property type="evidence" value="ECO:0007669"/>
    <property type="project" value="TreeGrafter"/>
</dbReference>
<feature type="transmembrane region" description="Helical" evidence="9">
    <location>
        <begin position="91"/>
        <end position="117"/>
    </location>
</feature>
<dbReference type="GO" id="GO:0005886">
    <property type="term" value="C:plasma membrane"/>
    <property type="evidence" value="ECO:0007669"/>
    <property type="project" value="UniProtKB-SubCell"/>
</dbReference>
<evidence type="ECO:0000256" key="2">
    <source>
        <dbReference type="ARBA" id="ARBA00022448"/>
    </source>
</evidence>
<gene>
    <name evidence="11" type="ORF">HRQ91_11155</name>
</gene>
<keyword evidence="12" id="KW-1185">Reference proteome</keyword>
<evidence type="ECO:0000256" key="7">
    <source>
        <dbReference type="ARBA" id="ARBA00023136"/>
    </source>
</evidence>
<dbReference type="RefSeq" id="WP_210119600.1">
    <property type="nucleotide sequence ID" value="NZ_CP054142.1"/>
</dbReference>
<feature type="transmembrane region" description="Helical" evidence="9">
    <location>
        <begin position="49"/>
        <end position="70"/>
    </location>
</feature>
<dbReference type="Proteomes" id="UP000671908">
    <property type="component" value="Chromosome"/>
</dbReference>
<feature type="transmembrane region" description="Helical" evidence="9">
    <location>
        <begin position="137"/>
        <end position="157"/>
    </location>
</feature>
<keyword evidence="6 9" id="KW-1133">Transmembrane helix</keyword>
<dbReference type="GO" id="GO:0015740">
    <property type="term" value="P:C4-dicarboxylate transport"/>
    <property type="evidence" value="ECO:0007669"/>
    <property type="project" value="TreeGrafter"/>
</dbReference>
<dbReference type="Pfam" id="PF04290">
    <property type="entry name" value="DctQ"/>
    <property type="match status" value="1"/>
</dbReference>
<comment type="subcellular location">
    <subcellularLocation>
        <location evidence="1">Cell inner membrane</location>
        <topology evidence="1">Multi-pass membrane protein</topology>
    </subcellularLocation>
</comment>
<evidence type="ECO:0000256" key="5">
    <source>
        <dbReference type="ARBA" id="ARBA00022692"/>
    </source>
</evidence>
<keyword evidence="4" id="KW-0997">Cell inner membrane</keyword>
<name>A0A975IFG8_9SPIR</name>
<keyword evidence="3" id="KW-1003">Cell membrane</keyword>
<dbReference type="KEGG" id="tpav:HRQ91_11155"/>
<reference evidence="11 12" key="1">
    <citation type="journal article" date="2021" name="Microbiol. Resour. Announc.">
        <title>Complete Genome Sequences of Three Human Oral Treponema parvum Isolates.</title>
        <authorList>
            <person name="Zeng H."/>
            <person name="Watt R.M."/>
        </authorList>
    </citation>
    <scope>NUCLEOTIDE SEQUENCE [LARGE SCALE GENOMIC DNA]</scope>
    <source>
        <strain evidence="11 12">ATCC 700770</strain>
    </source>
</reference>